<dbReference type="FunFam" id="3.90.76.10:FF:000001">
    <property type="entry name" value="Oligopeptide ABC transporter substrate-binding protein"/>
    <property type="match status" value="1"/>
</dbReference>
<dbReference type="Gene3D" id="3.90.76.10">
    <property type="entry name" value="Dipeptide-binding Protein, Domain 1"/>
    <property type="match status" value="1"/>
</dbReference>
<proteinExistence type="inferred from homology"/>
<evidence type="ECO:0000256" key="2">
    <source>
        <dbReference type="ARBA" id="ARBA00005695"/>
    </source>
</evidence>
<feature type="chain" id="PRO_5039376443" evidence="6">
    <location>
        <begin position="34"/>
        <end position="549"/>
    </location>
</feature>
<evidence type="ECO:0000256" key="4">
    <source>
        <dbReference type="ARBA" id="ARBA00022729"/>
    </source>
</evidence>
<dbReference type="Gene3D" id="3.10.105.10">
    <property type="entry name" value="Dipeptide-binding Protein, Domain 3"/>
    <property type="match status" value="1"/>
</dbReference>
<dbReference type="eggNOG" id="COG4166">
    <property type="taxonomic scope" value="Bacteria"/>
</dbReference>
<keyword evidence="3" id="KW-0813">Transport</keyword>
<dbReference type="GO" id="GO:0030288">
    <property type="term" value="C:outer membrane-bounded periplasmic space"/>
    <property type="evidence" value="ECO:0007669"/>
    <property type="project" value="UniProtKB-ARBA"/>
</dbReference>
<dbReference type="PROSITE" id="PS51257">
    <property type="entry name" value="PROKAR_LIPOPROTEIN"/>
    <property type="match status" value="1"/>
</dbReference>
<evidence type="ECO:0000256" key="1">
    <source>
        <dbReference type="ARBA" id="ARBA00004196"/>
    </source>
</evidence>
<dbReference type="SUPFAM" id="SSF53850">
    <property type="entry name" value="Periplasmic binding protein-like II"/>
    <property type="match status" value="1"/>
</dbReference>
<dbReference type="GO" id="GO:0015833">
    <property type="term" value="P:peptide transport"/>
    <property type="evidence" value="ECO:0007669"/>
    <property type="project" value="UniProtKB-KW"/>
</dbReference>
<comment type="subcellular location">
    <subcellularLocation>
        <location evidence="1">Cell envelope</location>
    </subcellularLocation>
</comment>
<dbReference type="EMBL" id="AYYX01000015">
    <property type="protein sequence ID" value="KRM88987.1"/>
    <property type="molecule type" value="Genomic_DNA"/>
</dbReference>
<evidence type="ECO:0000256" key="6">
    <source>
        <dbReference type="SAM" id="SignalP"/>
    </source>
</evidence>
<dbReference type="PATRIC" id="fig|1133569.4.peg.476"/>
<dbReference type="Pfam" id="PF00496">
    <property type="entry name" value="SBP_bac_5"/>
    <property type="match status" value="1"/>
</dbReference>
<dbReference type="AlphaFoldDB" id="A0A0R2CKN6"/>
<name>A0A0R2CKN6_9LACO</name>
<dbReference type="FunFam" id="3.10.105.10:FF:000001">
    <property type="entry name" value="Oligopeptide ABC transporter, oligopeptide-binding protein"/>
    <property type="match status" value="1"/>
</dbReference>
<accession>A0A0R2CKN6</accession>
<feature type="signal peptide" evidence="6">
    <location>
        <begin position="1"/>
        <end position="33"/>
    </location>
</feature>
<dbReference type="InterPro" id="IPR039424">
    <property type="entry name" value="SBP_5"/>
</dbReference>
<dbReference type="STRING" id="1133569.FD21_GL000449"/>
<feature type="domain" description="Solute-binding protein family 5" evidence="7">
    <location>
        <begin position="78"/>
        <end position="467"/>
    </location>
</feature>
<comment type="caution">
    <text evidence="8">The sequence shown here is derived from an EMBL/GenBank/DDBJ whole genome shotgun (WGS) entry which is preliminary data.</text>
</comment>
<protein>
    <submittedName>
        <fullName evidence="8">Oligopeptide-binding protein oppA</fullName>
    </submittedName>
</protein>
<dbReference type="InterPro" id="IPR030678">
    <property type="entry name" value="Peptide/Ni-bd"/>
</dbReference>
<dbReference type="PIRSF" id="PIRSF002741">
    <property type="entry name" value="MppA"/>
    <property type="match status" value="1"/>
</dbReference>
<keyword evidence="9" id="KW-1185">Reference proteome</keyword>
<dbReference type="PANTHER" id="PTHR30290:SF10">
    <property type="entry name" value="PERIPLASMIC OLIGOPEPTIDE-BINDING PROTEIN-RELATED"/>
    <property type="match status" value="1"/>
</dbReference>
<dbReference type="Gene3D" id="3.40.190.10">
    <property type="entry name" value="Periplasmic binding protein-like II"/>
    <property type="match status" value="1"/>
</dbReference>
<dbReference type="PANTHER" id="PTHR30290">
    <property type="entry name" value="PERIPLASMIC BINDING COMPONENT OF ABC TRANSPORTER"/>
    <property type="match status" value="1"/>
</dbReference>
<keyword evidence="5" id="KW-0653">Protein transport</keyword>
<keyword evidence="5" id="KW-0571">Peptide transport</keyword>
<evidence type="ECO:0000313" key="8">
    <source>
        <dbReference type="EMBL" id="KRM88987.1"/>
    </source>
</evidence>
<sequence length="549" mass="61728">MGGKTTLKWKRYSVISFLAGILLLLTACGQQNSANQKQVLNLSATAPLDTIDISKSTGYGQTGNVFESFYRLGKKGKPTAGLAKSAQVSADGKTWTFKLRKANWSNGDRITAQDFVYSWRRTLKPQTKSPYAYLFSGIKNADAIIAGKKSADQIGISAPNQQTVVVKLDKPIAYFKVLMAYPLFGPQDQKVVKKYGKKYGTRSQYMVYSGPFVIKDWNGTGNKWEFVKNPHYWDHKVVRLQQINYTVVENPTTGHELYQQNKLDMTPLSNQQVKNYRQSAQFKAYPYSYISYLAYNFKDHNSQKRQALNNRNLRLALSLAIDRQVLTKKVLGDGSYLPKGFVAKGLADDPQTGKDFADQQAVKNTVAYQPALAKKYWKKALQETGLKQLKLTLLASNDDNSSSVVAQYLQSQYAKVLPGLSITIRSVPGNNALQKAQKGDFDLYLSGWGGDFNDPITFLQIPVTGTSYNYGNYSNTKYDELIQQAQNQDANHANQRWQDLVAAARIFNQDQGVTPIYQQVTSYLQKSDVKGIIHNTAGTQWNYKYAYKK</sequence>
<dbReference type="CDD" id="cd08504">
    <property type="entry name" value="PBP2_OppA"/>
    <property type="match status" value="1"/>
</dbReference>
<keyword evidence="4 6" id="KW-0732">Signal</keyword>
<dbReference type="Proteomes" id="UP000051576">
    <property type="component" value="Unassembled WGS sequence"/>
</dbReference>
<evidence type="ECO:0000313" key="9">
    <source>
        <dbReference type="Proteomes" id="UP000051576"/>
    </source>
</evidence>
<gene>
    <name evidence="8" type="ORF">FD21_GL000449</name>
</gene>
<reference evidence="8 9" key="1">
    <citation type="journal article" date="2015" name="Genome Announc.">
        <title>Expanding the biotechnology potential of lactobacilli through comparative genomics of 213 strains and associated genera.</title>
        <authorList>
            <person name="Sun Z."/>
            <person name="Harris H.M."/>
            <person name="McCann A."/>
            <person name="Guo C."/>
            <person name="Argimon S."/>
            <person name="Zhang W."/>
            <person name="Yang X."/>
            <person name="Jeffery I.B."/>
            <person name="Cooney J.C."/>
            <person name="Kagawa T.F."/>
            <person name="Liu W."/>
            <person name="Song Y."/>
            <person name="Salvetti E."/>
            <person name="Wrobel A."/>
            <person name="Rasinkangas P."/>
            <person name="Parkhill J."/>
            <person name="Rea M.C."/>
            <person name="O'Sullivan O."/>
            <person name="Ritari J."/>
            <person name="Douillard F.P."/>
            <person name="Paul Ross R."/>
            <person name="Yang R."/>
            <person name="Briner A.E."/>
            <person name="Felis G.E."/>
            <person name="de Vos W.M."/>
            <person name="Barrangou R."/>
            <person name="Klaenhammer T.R."/>
            <person name="Caufield P.W."/>
            <person name="Cui Y."/>
            <person name="Zhang H."/>
            <person name="O'Toole P.W."/>
        </authorList>
    </citation>
    <scope>NUCLEOTIDE SEQUENCE [LARGE SCALE GENOMIC DNA]</scope>
    <source>
        <strain evidence="8 9">DSM 20605</strain>
    </source>
</reference>
<dbReference type="GO" id="GO:1904680">
    <property type="term" value="F:peptide transmembrane transporter activity"/>
    <property type="evidence" value="ECO:0007669"/>
    <property type="project" value="TreeGrafter"/>
</dbReference>
<dbReference type="GO" id="GO:0043190">
    <property type="term" value="C:ATP-binding cassette (ABC) transporter complex"/>
    <property type="evidence" value="ECO:0007669"/>
    <property type="project" value="InterPro"/>
</dbReference>
<evidence type="ECO:0000256" key="5">
    <source>
        <dbReference type="ARBA" id="ARBA00022856"/>
    </source>
</evidence>
<organism evidence="8 9">
    <name type="scientific">Liquorilactobacillus vini DSM 20605</name>
    <dbReference type="NCBI Taxonomy" id="1133569"/>
    <lineage>
        <taxon>Bacteria</taxon>
        <taxon>Bacillati</taxon>
        <taxon>Bacillota</taxon>
        <taxon>Bacilli</taxon>
        <taxon>Lactobacillales</taxon>
        <taxon>Lactobacillaceae</taxon>
        <taxon>Liquorilactobacillus</taxon>
    </lineage>
</organism>
<comment type="similarity">
    <text evidence="2">Belongs to the bacterial solute-binding protein 5 family.</text>
</comment>
<dbReference type="InterPro" id="IPR000914">
    <property type="entry name" value="SBP_5_dom"/>
</dbReference>
<evidence type="ECO:0000259" key="7">
    <source>
        <dbReference type="Pfam" id="PF00496"/>
    </source>
</evidence>
<evidence type="ECO:0000256" key="3">
    <source>
        <dbReference type="ARBA" id="ARBA00022448"/>
    </source>
</evidence>